<reference evidence="1 2" key="1">
    <citation type="journal article" date="2015" name="Infect. Genet. Evol.">
        <title>Genomic sequences of six botulinum neurotoxin-producing strains representing three clostridial species illustrate the mobility and diversity of botulinum neurotoxin genes.</title>
        <authorList>
            <person name="Smith T.J."/>
            <person name="Hill K.K."/>
            <person name="Xie G."/>
            <person name="Foley B.T."/>
            <person name="Williamson C.H."/>
            <person name="Foster J.T."/>
            <person name="Johnson S.L."/>
            <person name="Chertkov O."/>
            <person name="Teshima H."/>
            <person name="Gibbons H.S."/>
            <person name="Johnsky L.A."/>
            <person name="Karavis M.A."/>
            <person name="Smith L.A."/>
        </authorList>
    </citation>
    <scope>NUCLEOTIDE SEQUENCE [LARGE SCALE GENOMIC DNA]</scope>
    <source>
        <strain evidence="1 2">Sullivan</strain>
        <plasmid evidence="1">pCBJ</plasmid>
    </source>
</reference>
<dbReference type="AlphaFoldDB" id="A0A0A7G2P1"/>
<dbReference type="EMBL" id="CP006906">
    <property type="protein sequence ID" value="AIY85285.1"/>
    <property type="molecule type" value="Genomic_DNA"/>
</dbReference>
<geneLocation type="plasmid" evidence="1 2">
    <name>pCBJ</name>
</geneLocation>
<proteinExistence type="predicted"/>
<protein>
    <submittedName>
        <fullName evidence="1">Uncharacterized protein</fullName>
    </submittedName>
</protein>
<name>A0A0A7G2P1_9CLOT</name>
<keyword evidence="2" id="KW-1185">Reference proteome</keyword>
<evidence type="ECO:0000313" key="2">
    <source>
        <dbReference type="Proteomes" id="UP000030635"/>
    </source>
</evidence>
<keyword evidence="1" id="KW-0614">Plasmid</keyword>
<accession>A0A0A7G2P1</accession>
<sequence>MGQQTTQKYIPTEYAREKNTYVEEFFSAPDVEITINDENIKYINAIQFAINEQLKPVYGYQSRTYDDVAVGTRLVTGVIKVPVKNNRENELADWKDTVPTLLTEEEVKNKRPSWVIDTSLLADVHYRKSVDNEKIYGKLLSDAYVFLEPTLDNIIGLYDENTMIEISNEFDNCYAIKNDNLAGYIDKRNIKRI</sequence>
<organism evidence="1 2">
    <name type="scientific">Clostridium baratii str. Sullivan</name>
    <dbReference type="NCBI Taxonomy" id="1415775"/>
    <lineage>
        <taxon>Bacteria</taxon>
        <taxon>Bacillati</taxon>
        <taxon>Bacillota</taxon>
        <taxon>Clostridia</taxon>
        <taxon>Eubacteriales</taxon>
        <taxon>Clostridiaceae</taxon>
        <taxon>Clostridium</taxon>
    </lineage>
</organism>
<dbReference type="HOGENOM" id="CLU_1406557_0_0_9"/>
<dbReference type="KEGG" id="cbv:U729_3087"/>
<evidence type="ECO:0000313" key="1">
    <source>
        <dbReference type="EMBL" id="AIY85285.1"/>
    </source>
</evidence>
<dbReference type="OrthoDB" id="2973776at2"/>
<gene>
    <name evidence="1" type="ORF">U729_3087</name>
</gene>
<dbReference type="RefSeq" id="WP_052139633.1">
    <property type="nucleotide sequence ID" value="NZ_CP006906.1"/>
</dbReference>
<dbReference type="Proteomes" id="UP000030635">
    <property type="component" value="Plasmid pCBJ"/>
</dbReference>